<protein>
    <submittedName>
        <fullName evidence="2">Exosortase F system-associated protein</fullName>
    </submittedName>
</protein>
<dbReference type="Proteomes" id="UP000712080">
    <property type="component" value="Unassembled WGS sequence"/>
</dbReference>
<keyword evidence="1" id="KW-0812">Transmembrane</keyword>
<dbReference type="RefSeq" id="WP_169526561.1">
    <property type="nucleotide sequence ID" value="NZ_JAAMPU010000101.1"/>
</dbReference>
<feature type="transmembrane region" description="Helical" evidence="1">
    <location>
        <begin position="87"/>
        <end position="110"/>
    </location>
</feature>
<keyword evidence="3" id="KW-1185">Reference proteome</keyword>
<evidence type="ECO:0000256" key="1">
    <source>
        <dbReference type="SAM" id="Phobius"/>
    </source>
</evidence>
<comment type="caution">
    <text evidence="2">The sequence shown here is derived from an EMBL/GenBank/DDBJ whole genome shotgun (WGS) entry which is preliminary data.</text>
</comment>
<feature type="transmembrane region" description="Helical" evidence="1">
    <location>
        <begin position="116"/>
        <end position="139"/>
    </location>
</feature>
<gene>
    <name evidence="2" type="ORF">G6047_05915</name>
</gene>
<keyword evidence="1" id="KW-1133">Transmembrane helix</keyword>
<sequence>MQKSKLKFLRYGTAVLCVFGLLCIRGFETSLFYDPLHDYFRNDYLTEELPAFDLLPLTLSLSLRFLINSALSLLIIRLLFPNQKITWLAILYAILFLILVPMFFSVLAFWPENRFALFYIRRFLIQPLFLLLFVPALYYQQTVGLKKS</sequence>
<dbReference type="NCBIfam" id="TIGR04127">
    <property type="entry name" value="flavo_near_exo"/>
    <property type="match status" value="1"/>
</dbReference>
<dbReference type="EMBL" id="JAAMPU010000101">
    <property type="protein sequence ID" value="NMH27560.1"/>
    <property type="molecule type" value="Genomic_DNA"/>
</dbReference>
<reference evidence="2" key="1">
    <citation type="submission" date="2020-02" db="EMBL/GenBank/DDBJ databases">
        <title>Flavobacterium sp. genome.</title>
        <authorList>
            <person name="Jung H.S."/>
            <person name="Baek J.H."/>
            <person name="Jeon C.O."/>
        </authorList>
    </citation>
    <scope>NUCLEOTIDE SEQUENCE</scope>
    <source>
        <strain evidence="2">SE-s28</strain>
    </source>
</reference>
<dbReference type="AlphaFoldDB" id="A0A972FU05"/>
<name>A0A972FU05_9FLAO</name>
<organism evidence="2 3">
    <name type="scientific">Flavobacterium silvaticum</name>
    <dbReference type="NCBI Taxonomy" id="1852020"/>
    <lineage>
        <taxon>Bacteria</taxon>
        <taxon>Pseudomonadati</taxon>
        <taxon>Bacteroidota</taxon>
        <taxon>Flavobacteriia</taxon>
        <taxon>Flavobacteriales</taxon>
        <taxon>Flavobacteriaceae</taxon>
        <taxon>Flavobacterium</taxon>
    </lineage>
</organism>
<dbReference type="InterPro" id="IPR026414">
    <property type="entry name" value="ExosoTase_F-assoc_memb"/>
</dbReference>
<accession>A0A972FU05</accession>
<evidence type="ECO:0000313" key="3">
    <source>
        <dbReference type="Proteomes" id="UP000712080"/>
    </source>
</evidence>
<feature type="transmembrane region" description="Helical" evidence="1">
    <location>
        <begin position="61"/>
        <end position="80"/>
    </location>
</feature>
<proteinExistence type="predicted"/>
<evidence type="ECO:0000313" key="2">
    <source>
        <dbReference type="EMBL" id="NMH27560.1"/>
    </source>
</evidence>
<keyword evidence="1" id="KW-0472">Membrane</keyword>